<keyword evidence="9" id="KW-1185">Reference proteome</keyword>
<evidence type="ECO:0000256" key="4">
    <source>
        <dbReference type="ARBA" id="ARBA00022801"/>
    </source>
</evidence>
<evidence type="ECO:0000259" key="7">
    <source>
        <dbReference type="Pfam" id="PF01979"/>
    </source>
</evidence>
<dbReference type="SUPFAM" id="SSF51556">
    <property type="entry name" value="Metallo-dependent hydrolases"/>
    <property type="match status" value="1"/>
</dbReference>
<evidence type="ECO:0000256" key="2">
    <source>
        <dbReference type="ARBA" id="ARBA00008829"/>
    </source>
</evidence>
<protein>
    <recommendedName>
        <fullName evidence="6">dihydropyrimidinase</fullName>
        <ecNumber evidence="6">3.5.2.2</ecNumber>
    </recommendedName>
</protein>
<feature type="non-terminal residue" evidence="8">
    <location>
        <position position="1"/>
    </location>
</feature>
<gene>
    <name evidence="8" type="ORF">KIPB_011214</name>
</gene>
<dbReference type="GO" id="GO:0005829">
    <property type="term" value="C:cytosol"/>
    <property type="evidence" value="ECO:0007669"/>
    <property type="project" value="TreeGrafter"/>
</dbReference>
<dbReference type="PANTHER" id="PTHR11647">
    <property type="entry name" value="HYDRANTOINASE/DIHYDROPYRIMIDINASE FAMILY MEMBER"/>
    <property type="match status" value="1"/>
</dbReference>
<comment type="caution">
    <text evidence="8">The sequence shown here is derived from an EMBL/GenBank/DDBJ whole genome shotgun (WGS) entry which is preliminary data.</text>
</comment>
<feature type="domain" description="Amidohydrolase-related" evidence="7">
    <location>
        <begin position="31"/>
        <end position="78"/>
    </location>
</feature>
<dbReference type="EMBL" id="BDIP01004468">
    <property type="protein sequence ID" value="GIQ88869.1"/>
    <property type="molecule type" value="Genomic_DNA"/>
</dbReference>
<evidence type="ECO:0000313" key="9">
    <source>
        <dbReference type="Proteomes" id="UP000265618"/>
    </source>
</evidence>
<dbReference type="Pfam" id="PF01979">
    <property type="entry name" value="Amidohydro_1"/>
    <property type="match status" value="1"/>
</dbReference>
<dbReference type="GO" id="GO:0004157">
    <property type="term" value="F:dihydropyrimidinase activity"/>
    <property type="evidence" value="ECO:0007669"/>
    <property type="project" value="UniProtKB-EC"/>
</dbReference>
<dbReference type="Proteomes" id="UP000265618">
    <property type="component" value="Unassembled WGS sequence"/>
</dbReference>
<comment type="catalytic activity">
    <reaction evidence="5">
        <text>5,6-dihydrouracil + H2O = 3-(carbamoylamino)propanoate + H(+)</text>
        <dbReference type="Rhea" id="RHEA:16121"/>
        <dbReference type="ChEBI" id="CHEBI:11892"/>
        <dbReference type="ChEBI" id="CHEBI:15377"/>
        <dbReference type="ChEBI" id="CHEBI:15378"/>
        <dbReference type="ChEBI" id="CHEBI:15901"/>
        <dbReference type="EC" id="3.5.2.2"/>
    </reaction>
</comment>
<evidence type="ECO:0000256" key="3">
    <source>
        <dbReference type="ARBA" id="ARBA00022723"/>
    </source>
</evidence>
<comment type="cofactor">
    <cofactor evidence="1">
        <name>Zn(2+)</name>
        <dbReference type="ChEBI" id="CHEBI:29105"/>
    </cofactor>
</comment>
<dbReference type="AlphaFoldDB" id="A0A9K3D4E3"/>
<dbReference type="InterPro" id="IPR002195">
    <property type="entry name" value="Dihydroorotase_CS"/>
</dbReference>
<reference evidence="8 9" key="1">
    <citation type="journal article" date="2018" name="PLoS ONE">
        <title>The draft genome of Kipferlia bialata reveals reductive genome evolution in fornicate parasites.</title>
        <authorList>
            <person name="Tanifuji G."/>
            <person name="Takabayashi S."/>
            <person name="Kume K."/>
            <person name="Takagi M."/>
            <person name="Nakayama T."/>
            <person name="Kamikawa R."/>
            <person name="Inagaki Y."/>
            <person name="Hashimoto T."/>
        </authorList>
    </citation>
    <scope>NUCLEOTIDE SEQUENCE [LARGE SCALE GENOMIC DNA]</scope>
    <source>
        <strain evidence="8">NY0173</strain>
    </source>
</reference>
<proteinExistence type="inferred from homology"/>
<name>A0A9K3D4E3_9EUKA</name>
<comment type="similarity">
    <text evidence="2">Belongs to the metallo-dependent hydrolases superfamily. Hydantoinase/dihydropyrimidinase family.</text>
</comment>
<evidence type="ECO:0000256" key="6">
    <source>
        <dbReference type="ARBA" id="ARBA00039113"/>
    </source>
</evidence>
<keyword evidence="3" id="KW-0479">Metal-binding</keyword>
<dbReference type="InterPro" id="IPR050378">
    <property type="entry name" value="Metallo-dep_Hydrolases_sf"/>
</dbReference>
<evidence type="ECO:0000313" key="8">
    <source>
        <dbReference type="EMBL" id="GIQ88869.1"/>
    </source>
</evidence>
<dbReference type="GO" id="GO:0046872">
    <property type="term" value="F:metal ion binding"/>
    <property type="evidence" value="ECO:0007669"/>
    <property type="project" value="UniProtKB-KW"/>
</dbReference>
<dbReference type="InterPro" id="IPR032466">
    <property type="entry name" value="Metal_Hydrolase"/>
</dbReference>
<sequence>ASGSTVGNPSAALKAMVGDDIEIVDCEGKHILPGGIDPHVHLNYPQGGNAIYSADNWTTGTRAALMGGTTSVIDFIEPKPDTEG</sequence>
<keyword evidence="4" id="KW-0378">Hydrolase</keyword>
<dbReference type="OrthoDB" id="10258955at2759"/>
<organism evidence="8 9">
    <name type="scientific">Kipferlia bialata</name>
    <dbReference type="NCBI Taxonomy" id="797122"/>
    <lineage>
        <taxon>Eukaryota</taxon>
        <taxon>Metamonada</taxon>
        <taxon>Carpediemonas-like organisms</taxon>
        <taxon>Kipferlia</taxon>
    </lineage>
</organism>
<dbReference type="PANTHER" id="PTHR11647:SF1">
    <property type="entry name" value="COLLAPSIN RESPONSE MEDIATOR PROTEIN"/>
    <property type="match status" value="1"/>
</dbReference>
<evidence type="ECO:0000256" key="5">
    <source>
        <dbReference type="ARBA" id="ARBA00036696"/>
    </source>
</evidence>
<dbReference type="InterPro" id="IPR006680">
    <property type="entry name" value="Amidohydro-rel"/>
</dbReference>
<dbReference type="PROSITE" id="PS00482">
    <property type="entry name" value="DIHYDROOROTASE_1"/>
    <property type="match status" value="1"/>
</dbReference>
<evidence type="ECO:0000256" key="1">
    <source>
        <dbReference type="ARBA" id="ARBA00001947"/>
    </source>
</evidence>
<dbReference type="EC" id="3.5.2.2" evidence="6"/>
<dbReference type="Gene3D" id="3.20.20.140">
    <property type="entry name" value="Metal-dependent hydrolases"/>
    <property type="match status" value="1"/>
</dbReference>
<accession>A0A9K3D4E3</accession>